<evidence type="ECO:0000313" key="2">
    <source>
        <dbReference type="Proteomes" id="UP000266118"/>
    </source>
</evidence>
<dbReference type="Gene3D" id="3.40.630.30">
    <property type="match status" value="1"/>
</dbReference>
<dbReference type="EMBL" id="CP032489">
    <property type="protein sequence ID" value="AYD47404.1"/>
    <property type="molecule type" value="Genomic_DNA"/>
</dbReference>
<keyword evidence="1" id="KW-0808">Transferase</keyword>
<organism evidence="1 2">
    <name type="scientific">Arachidicoccus soli</name>
    <dbReference type="NCBI Taxonomy" id="2341117"/>
    <lineage>
        <taxon>Bacteria</taxon>
        <taxon>Pseudomonadati</taxon>
        <taxon>Bacteroidota</taxon>
        <taxon>Chitinophagia</taxon>
        <taxon>Chitinophagales</taxon>
        <taxon>Chitinophagaceae</taxon>
        <taxon>Arachidicoccus</taxon>
    </lineage>
</organism>
<keyword evidence="2" id="KW-1185">Reference proteome</keyword>
<dbReference type="OrthoDB" id="2989563at2"/>
<dbReference type="KEGG" id="ark:D6B99_07145"/>
<gene>
    <name evidence="1" type="ORF">D6B99_07145</name>
</gene>
<name>A0A386HQ70_9BACT</name>
<dbReference type="PANTHER" id="PTHR31438">
    <property type="entry name" value="LYSINE N-ACYLTRANSFERASE C17G9.06C-RELATED"/>
    <property type="match status" value="1"/>
</dbReference>
<dbReference type="GO" id="GO:0016410">
    <property type="term" value="F:N-acyltransferase activity"/>
    <property type="evidence" value="ECO:0007669"/>
    <property type="project" value="TreeGrafter"/>
</dbReference>
<dbReference type="InterPro" id="IPR016181">
    <property type="entry name" value="Acyl_CoA_acyltransferase"/>
</dbReference>
<dbReference type="AlphaFoldDB" id="A0A386HQ70"/>
<evidence type="ECO:0000313" key="1">
    <source>
        <dbReference type="EMBL" id="AYD47404.1"/>
    </source>
</evidence>
<reference evidence="1 2" key="1">
    <citation type="submission" date="2018-09" db="EMBL/GenBank/DDBJ databases">
        <title>Arachidicoccus sp. nov., a bacterium isolated from soil.</title>
        <authorList>
            <person name="Weon H.-Y."/>
            <person name="Kwon S.-W."/>
            <person name="Lee S.A."/>
        </authorList>
    </citation>
    <scope>NUCLEOTIDE SEQUENCE [LARGE SCALE GENOMIC DNA]</scope>
    <source>
        <strain evidence="1 2">KIS59-12</strain>
    </source>
</reference>
<dbReference type="Proteomes" id="UP000266118">
    <property type="component" value="Chromosome"/>
</dbReference>
<dbReference type="Pfam" id="PF13523">
    <property type="entry name" value="Acetyltransf_8"/>
    <property type="match status" value="1"/>
</dbReference>
<dbReference type="PANTHER" id="PTHR31438:SF1">
    <property type="entry name" value="LYSINE N-ACYLTRANSFERASE C17G9.06C-RELATED"/>
    <property type="match status" value="1"/>
</dbReference>
<protein>
    <submittedName>
        <fullName evidence="1">N-acetyltransferase</fullName>
    </submittedName>
</protein>
<dbReference type="SUPFAM" id="SSF55729">
    <property type="entry name" value="Acyl-CoA N-acyltransferases (Nat)"/>
    <property type="match status" value="1"/>
</dbReference>
<accession>A0A386HQ70</accession>
<dbReference type="RefSeq" id="WP_119986486.1">
    <property type="nucleotide sequence ID" value="NZ_CP032489.1"/>
</dbReference>
<sequence>MKINKKNVKYSQLAKQLLSKAGKSAPLFMRKMDGLPELFSVRLINFPMDAITLHYWVNMPYCYNYWNMQGSTSKSMETYYRAQMESDILYPFIISYGQLPIALIELYNVEKDVLANHIEARIADKGIHTLMAPPRYLLSKLPQKIKQLSRETLITALQFAFSFEGIDRVYTEPHVDNFHANELAKNMGFTFIKEISFPDKKANLFCFEKQLFLDKYPMH</sequence>
<proteinExistence type="predicted"/>